<dbReference type="EMBL" id="DS268533">
    <property type="protein sequence ID" value="EFO87304.1"/>
    <property type="molecule type" value="Genomic_DNA"/>
</dbReference>
<dbReference type="Proteomes" id="UP000008281">
    <property type="component" value="Unassembled WGS sequence"/>
</dbReference>
<evidence type="ECO:0000313" key="3">
    <source>
        <dbReference type="Proteomes" id="UP000008281"/>
    </source>
</evidence>
<dbReference type="AlphaFoldDB" id="E3N5M7"/>
<feature type="compositionally biased region" description="Polar residues" evidence="1">
    <location>
        <begin position="68"/>
        <end position="77"/>
    </location>
</feature>
<gene>
    <name evidence="2" type="ORF">CRE_25787</name>
</gene>
<feature type="region of interest" description="Disordered" evidence="1">
    <location>
        <begin position="58"/>
        <end position="140"/>
    </location>
</feature>
<evidence type="ECO:0000313" key="2">
    <source>
        <dbReference type="EMBL" id="EFO87304.1"/>
    </source>
</evidence>
<reference evidence="2" key="1">
    <citation type="submission" date="2007-07" db="EMBL/GenBank/DDBJ databases">
        <title>PCAP assembly of the Caenorhabditis remanei genome.</title>
        <authorList>
            <consortium name="The Caenorhabditis remanei Sequencing Consortium"/>
            <person name="Wilson R.K."/>
        </authorList>
    </citation>
    <scope>NUCLEOTIDE SEQUENCE [LARGE SCALE GENOMIC DNA]</scope>
    <source>
        <strain evidence="2">PB4641</strain>
    </source>
</reference>
<proteinExistence type="predicted"/>
<accession>E3N5M7</accession>
<organism evidence="3">
    <name type="scientific">Caenorhabditis remanei</name>
    <name type="common">Caenorhabditis vulgaris</name>
    <dbReference type="NCBI Taxonomy" id="31234"/>
    <lineage>
        <taxon>Eukaryota</taxon>
        <taxon>Metazoa</taxon>
        <taxon>Ecdysozoa</taxon>
        <taxon>Nematoda</taxon>
        <taxon>Chromadorea</taxon>
        <taxon>Rhabditida</taxon>
        <taxon>Rhabditina</taxon>
        <taxon>Rhabditomorpha</taxon>
        <taxon>Rhabditoidea</taxon>
        <taxon>Rhabditidae</taxon>
        <taxon>Peloderinae</taxon>
        <taxon>Caenorhabditis</taxon>
    </lineage>
</organism>
<sequence>MKLHDSVKLRNEEREYAMKNRVIERGFQIKFIESLISSLLKEPDVKETFAILRKDRAKSVQALPAGSSEVQTPNPGDSTGPSPMTSPLPSPLTPSTSTAPSLVSPISPMTPPTHSSKIIDLTLSMPPPVSKPSFQFPSNE</sequence>
<name>E3N5M7_CAERE</name>
<feature type="compositionally biased region" description="Low complexity" evidence="1">
    <location>
        <begin position="93"/>
        <end position="105"/>
    </location>
</feature>
<keyword evidence="3" id="KW-1185">Reference proteome</keyword>
<dbReference type="HOGENOM" id="CLU_1836951_0_0_1"/>
<protein>
    <submittedName>
        <fullName evidence="2">Uncharacterized protein</fullName>
    </submittedName>
</protein>
<evidence type="ECO:0000256" key="1">
    <source>
        <dbReference type="SAM" id="MobiDB-lite"/>
    </source>
</evidence>